<evidence type="ECO:0000256" key="3">
    <source>
        <dbReference type="ARBA" id="ARBA00023163"/>
    </source>
</evidence>
<dbReference type="PRINTS" id="PR00034">
    <property type="entry name" value="HTHCRP"/>
</dbReference>
<evidence type="ECO:0000259" key="5">
    <source>
        <dbReference type="PROSITE" id="PS51063"/>
    </source>
</evidence>
<dbReference type="InterPro" id="IPR000595">
    <property type="entry name" value="cNMP-bd_dom"/>
</dbReference>
<dbReference type="CDD" id="cd00092">
    <property type="entry name" value="HTH_CRP"/>
    <property type="match status" value="1"/>
</dbReference>
<sequence length="257" mass="28387">MQTLATTRTTPAFNARPAAVVGSREVARNSTGQRIAEALQLIATALEPKRRIVHAGDVIYRAGDRFEHLHILNSGFFKLVSLSSDGREQVVGLRFRGDWLGFSAISHGVYGCDAIALDTAEVWTVRYDALLQACITHPALMAIVHEAMSNEILRDRDSLMTICTLPADARVAAFLHYWAESLSARGLRADQFSLRLTRAEIGNYLGLTLETVSRVLSRLARAELIAFNEKSRRDICIPDFPALAAYVERRDAPAGLH</sequence>
<dbReference type="FunFam" id="1.10.10.10:FF:000028">
    <property type="entry name" value="Fumarate/nitrate reduction transcriptional regulator Fnr"/>
    <property type="match status" value="1"/>
</dbReference>
<evidence type="ECO:0000256" key="2">
    <source>
        <dbReference type="ARBA" id="ARBA00023125"/>
    </source>
</evidence>
<dbReference type="GO" id="GO:0005829">
    <property type="term" value="C:cytosol"/>
    <property type="evidence" value="ECO:0007669"/>
    <property type="project" value="TreeGrafter"/>
</dbReference>
<keyword evidence="2" id="KW-0238">DNA-binding</keyword>
<keyword evidence="1" id="KW-0805">Transcription regulation</keyword>
<dbReference type="SUPFAM" id="SSF46785">
    <property type="entry name" value="Winged helix' DNA-binding domain"/>
    <property type="match status" value="1"/>
</dbReference>
<dbReference type="AlphaFoldDB" id="A0A254N753"/>
<dbReference type="PROSITE" id="PS00042">
    <property type="entry name" value="HTH_CRP_1"/>
    <property type="match status" value="1"/>
</dbReference>
<dbReference type="SMART" id="SM00419">
    <property type="entry name" value="HTH_CRP"/>
    <property type="match status" value="1"/>
</dbReference>
<dbReference type="CDD" id="cd00038">
    <property type="entry name" value="CAP_ED"/>
    <property type="match status" value="1"/>
</dbReference>
<dbReference type="PROSITE" id="PS50042">
    <property type="entry name" value="CNMP_BINDING_3"/>
    <property type="match status" value="1"/>
</dbReference>
<dbReference type="InterPro" id="IPR012318">
    <property type="entry name" value="HTH_CRP"/>
</dbReference>
<dbReference type="InterPro" id="IPR018335">
    <property type="entry name" value="Tscrpt_reg_HTH_Crp-type_CS"/>
</dbReference>
<dbReference type="InterPro" id="IPR018490">
    <property type="entry name" value="cNMP-bd_dom_sf"/>
</dbReference>
<name>A0A254N753_9BURK</name>
<keyword evidence="3" id="KW-0804">Transcription</keyword>
<dbReference type="InterPro" id="IPR036390">
    <property type="entry name" value="WH_DNA-bd_sf"/>
</dbReference>
<dbReference type="GO" id="GO:0003677">
    <property type="term" value="F:DNA binding"/>
    <property type="evidence" value="ECO:0007669"/>
    <property type="project" value="UniProtKB-KW"/>
</dbReference>
<evidence type="ECO:0000313" key="6">
    <source>
        <dbReference type="EMBL" id="OWR03825.1"/>
    </source>
</evidence>
<dbReference type="GO" id="GO:0003700">
    <property type="term" value="F:DNA-binding transcription factor activity"/>
    <property type="evidence" value="ECO:0007669"/>
    <property type="project" value="InterPro"/>
</dbReference>
<dbReference type="Proteomes" id="UP000197446">
    <property type="component" value="Unassembled WGS sequence"/>
</dbReference>
<dbReference type="PANTHER" id="PTHR24567">
    <property type="entry name" value="CRP FAMILY TRANSCRIPTIONAL REGULATORY PROTEIN"/>
    <property type="match status" value="1"/>
</dbReference>
<proteinExistence type="predicted"/>
<dbReference type="OrthoDB" id="7643467at2"/>
<dbReference type="InterPro" id="IPR014710">
    <property type="entry name" value="RmlC-like_jellyroll"/>
</dbReference>
<protein>
    <submittedName>
        <fullName evidence="6">Crp/Fnr family transcriptional regulator</fullName>
    </submittedName>
</protein>
<comment type="caution">
    <text evidence="6">The sequence shown here is derived from an EMBL/GenBank/DDBJ whole genome shotgun (WGS) entry which is preliminary data.</text>
</comment>
<accession>A0A254N753</accession>
<dbReference type="EMBL" id="NISI01000005">
    <property type="protein sequence ID" value="OWR03825.1"/>
    <property type="molecule type" value="Genomic_DNA"/>
</dbReference>
<dbReference type="SMART" id="SM00100">
    <property type="entry name" value="cNMP"/>
    <property type="match status" value="1"/>
</dbReference>
<reference evidence="6 7" key="1">
    <citation type="journal article" date="2007" name="Int. J. Syst. Evol. Microbiol.">
        <title>Description of Pelomonas aquatica sp. nov. and Pelomonas puraquae sp. nov., isolated from industrial and haemodialysis water.</title>
        <authorList>
            <person name="Gomila M."/>
            <person name="Bowien B."/>
            <person name="Falsen E."/>
            <person name="Moore E.R."/>
            <person name="Lalucat J."/>
        </authorList>
    </citation>
    <scope>NUCLEOTIDE SEQUENCE [LARGE SCALE GENOMIC DNA]</scope>
    <source>
        <strain evidence="6 7">CCUG 52769</strain>
    </source>
</reference>
<dbReference type="PROSITE" id="PS51063">
    <property type="entry name" value="HTH_CRP_2"/>
    <property type="match status" value="1"/>
</dbReference>
<evidence type="ECO:0000313" key="7">
    <source>
        <dbReference type="Proteomes" id="UP000197446"/>
    </source>
</evidence>
<gene>
    <name evidence="6" type="ORF">CDO81_14915</name>
</gene>
<dbReference type="InterPro" id="IPR036388">
    <property type="entry name" value="WH-like_DNA-bd_sf"/>
</dbReference>
<evidence type="ECO:0000256" key="1">
    <source>
        <dbReference type="ARBA" id="ARBA00023015"/>
    </source>
</evidence>
<dbReference type="PANTHER" id="PTHR24567:SF75">
    <property type="entry name" value="FUMARATE AND NITRATE REDUCTION REGULATORY PROTEIN"/>
    <property type="match status" value="1"/>
</dbReference>
<dbReference type="InterPro" id="IPR050397">
    <property type="entry name" value="Env_Response_Regulators"/>
</dbReference>
<evidence type="ECO:0000259" key="4">
    <source>
        <dbReference type="PROSITE" id="PS50042"/>
    </source>
</evidence>
<dbReference type="Pfam" id="PF00027">
    <property type="entry name" value="cNMP_binding"/>
    <property type="match status" value="1"/>
</dbReference>
<feature type="domain" description="HTH crp-type" evidence="5">
    <location>
        <begin position="165"/>
        <end position="241"/>
    </location>
</feature>
<dbReference type="Gene3D" id="1.10.10.10">
    <property type="entry name" value="Winged helix-like DNA-binding domain superfamily/Winged helix DNA-binding domain"/>
    <property type="match status" value="1"/>
</dbReference>
<dbReference type="RefSeq" id="WP_088484062.1">
    <property type="nucleotide sequence ID" value="NZ_SGUE01000005.1"/>
</dbReference>
<dbReference type="Gene3D" id="2.60.120.10">
    <property type="entry name" value="Jelly Rolls"/>
    <property type="match status" value="1"/>
</dbReference>
<dbReference type="SUPFAM" id="SSF51206">
    <property type="entry name" value="cAMP-binding domain-like"/>
    <property type="match status" value="1"/>
</dbReference>
<keyword evidence="7" id="KW-1185">Reference proteome</keyword>
<organism evidence="6 7">
    <name type="scientific">Roseateles puraquae</name>
    <dbReference type="NCBI Taxonomy" id="431059"/>
    <lineage>
        <taxon>Bacteria</taxon>
        <taxon>Pseudomonadati</taxon>
        <taxon>Pseudomonadota</taxon>
        <taxon>Betaproteobacteria</taxon>
        <taxon>Burkholderiales</taxon>
        <taxon>Sphaerotilaceae</taxon>
        <taxon>Roseateles</taxon>
    </lineage>
</organism>
<dbReference type="Pfam" id="PF13545">
    <property type="entry name" value="HTH_Crp_2"/>
    <property type="match status" value="1"/>
</dbReference>
<feature type="domain" description="Cyclic nucleotide-binding" evidence="4">
    <location>
        <begin position="42"/>
        <end position="105"/>
    </location>
</feature>